<dbReference type="AlphaFoldDB" id="A0A0L9V0S2"/>
<organism evidence="2 3">
    <name type="scientific">Phaseolus angularis</name>
    <name type="common">Azuki bean</name>
    <name type="synonym">Vigna angularis</name>
    <dbReference type="NCBI Taxonomy" id="3914"/>
    <lineage>
        <taxon>Eukaryota</taxon>
        <taxon>Viridiplantae</taxon>
        <taxon>Streptophyta</taxon>
        <taxon>Embryophyta</taxon>
        <taxon>Tracheophyta</taxon>
        <taxon>Spermatophyta</taxon>
        <taxon>Magnoliopsida</taxon>
        <taxon>eudicotyledons</taxon>
        <taxon>Gunneridae</taxon>
        <taxon>Pentapetalae</taxon>
        <taxon>rosids</taxon>
        <taxon>fabids</taxon>
        <taxon>Fabales</taxon>
        <taxon>Fabaceae</taxon>
        <taxon>Papilionoideae</taxon>
        <taxon>50 kb inversion clade</taxon>
        <taxon>NPAAA clade</taxon>
        <taxon>indigoferoid/millettioid clade</taxon>
        <taxon>Phaseoleae</taxon>
        <taxon>Vigna</taxon>
    </lineage>
</organism>
<proteinExistence type="predicted"/>
<protein>
    <submittedName>
        <fullName evidence="2">Uncharacterized protein</fullName>
    </submittedName>
</protein>
<feature type="region of interest" description="Disordered" evidence="1">
    <location>
        <begin position="82"/>
        <end position="145"/>
    </location>
</feature>
<dbReference type="Proteomes" id="UP000053144">
    <property type="component" value="Chromosome 7"/>
</dbReference>
<gene>
    <name evidence="2" type="ORF">LR48_Vigan07g243400</name>
</gene>
<accession>A0A0L9V0S2</accession>
<evidence type="ECO:0000313" key="2">
    <source>
        <dbReference type="EMBL" id="KOM48730.1"/>
    </source>
</evidence>
<dbReference type="EMBL" id="CM003377">
    <property type="protein sequence ID" value="KOM48730.1"/>
    <property type="molecule type" value="Genomic_DNA"/>
</dbReference>
<evidence type="ECO:0000256" key="1">
    <source>
        <dbReference type="SAM" id="MobiDB-lite"/>
    </source>
</evidence>
<reference evidence="3" key="1">
    <citation type="journal article" date="2015" name="Proc. Natl. Acad. Sci. U.S.A.">
        <title>Genome sequencing of adzuki bean (Vigna angularis) provides insight into high starch and low fat accumulation and domestication.</title>
        <authorList>
            <person name="Yang K."/>
            <person name="Tian Z."/>
            <person name="Chen C."/>
            <person name="Luo L."/>
            <person name="Zhao B."/>
            <person name="Wang Z."/>
            <person name="Yu L."/>
            <person name="Li Y."/>
            <person name="Sun Y."/>
            <person name="Li W."/>
            <person name="Chen Y."/>
            <person name="Li Y."/>
            <person name="Zhang Y."/>
            <person name="Ai D."/>
            <person name="Zhao J."/>
            <person name="Shang C."/>
            <person name="Ma Y."/>
            <person name="Wu B."/>
            <person name="Wang M."/>
            <person name="Gao L."/>
            <person name="Sun D."/>
            <person name="Zhang P."/>
            <person name="Guo F."/>
            <person name="Wang W."/>
            <person name="Li Y."/>
            <person name="Wang J."/>
            <person name="Varshney R.K."/>
            <person name="Wang J."/>
            <person name="Ling H.Q."/>
            <person name="Wan P."/>
        </authorList>
    </citation>
    <scope>NUCLEOTIDE SEQUENCE</scope>
    <source>
        <strain evidence="3">cv. Jingnong 6</strain>
    </source>
</reference>
<evidence type="ECO:0000313" key="3">
    <source>
        <dbReference type="Proteomes" id="UP000053144"/>
    </source>
</evidence>
<sequence>MPLPLHCRAFAALRMIPYEGEIHRKATANEGEIMPESRLPQCRQSRKSPKSKPSIVRRRCCHLHEQGLSRRGDKVALAAPPYTSCRGDEVAPAAPPYTKPHEPKTEKKKKKKNDPCATVRAMEAKASSTTDLGPPVEKVVPGKKRCREGCARKMQECEEEEHEQ</sequence>
<dbReference type="Gramene" id="KOM48730">
    <property type="protein sequence ID" value="KOM48730"/>
    <property type="gene ID" value="LR48_Vigan07g243400"/>
</dbReference>
<name>A0A0L9V0S2_PHAAN</name>
<feature type="region of interest" description="Disordered" evidence="1">
    <location>
        <begin position="31"/>
        <end position="58"/>
    </location>
</feature>
<feature type="compositionally biased region" description="Basic residues" evidence="1">
    <location>
        <begin position="44"/>
        <end position="58"/>
    </location>
</feature>